<dbReference type="RefSeq" id="WP_274260260.1">
    <property type="nucleotide sequence ID" value="NZ_CP117884.1"/>
</dbReference>
<sequence length="303" mass="32339">MTAMLQVQDLQKSFGAKKVLRDVSFTVERGHIAALVGPNGAGKSTIMKSILGLINTDGGTLSVGGKKVSITSHQALSHVGALIEYPGIYPFMTGRQHLTLFATGADKDKRVNDVVNALEMNKYIDAKAKGYSLGMKQKLGIAEALLNQPDLVILDEPMNGLDPQAVKHLREVIQKMAAAGTTFLISSHILSELEKLADMVLILNKGEIVSQTTMQQMHEGNTIVFTIETNDDERAKKLIAAADLPLAPGKGINVIEANAGNLDAALRLIIGADITINSVDQVESDLETSFLNVVNGKEGATNA</sequence>
<protein>
    <submittedName>
        <fullName evidence="6">ABC transporter ATP-binding protein</fullName>
    </submittedName>
</protein>
<dbReference type="PANTHER" id="PTHR43335">
    <property type="entry name" value="ABC TRANSPORTER, ATP-BINDING PROTEIN"/>
    <property type="match status" value="1"/>
</dbReference>
<dbReference type="EMBL" id="CP117884">
    <property type="protein sequence ID" value="WDF82646.1"/>
    <property type="molecule type" value="Genomic_DNA"/>
</dbReference>
<dbReference type="InterPro" id="IPR027417">
    <property type="entry name" value="P-loop_NTPase"/>
</dbReference>
<dbReference type="Proteomes" id="UP001220377">
    <property type="component" value="Chromosome"/>
</dbReference>
<dbReference type="GO" id="GO:0005524">
    <property type="term" value="F:ATP binding"/>
    <property type="evidence" value="ECO:0007669"/>
    <property type="project" value="UniProtKB-KW"/>
</dbReference>
<evidence type="ECO:0000256" key="4">
    <source>
        <dbReference type="ARBA" id="ARBA00022840"/>
    </source>
</evidence>
<proteinExistence type="inferred from homology"/>
<organism evidence="6 7">
    <name type="scientific">Lacticaseibacillus pabuli</name>
    <dbReference type="NCBI Taxonomy" id="3025672"/>
    <lineage>
        <taxon>Bacteria</taxon>
        <taxon>Bacillati</taxon>
        <taxon>Bacillota</taxon>
        <taxon>Bacilli</taxon>
        <taxon>Lactobacillales</taxon>
        <taxon>Lactobacillaceae</taxon>
        <taxon>Lacticaseibacillus</taxon>
    </lineage>
</organism>
<dbReference type="SMART" id="SM00382">
    <property type="entry name" value="AAA"/>
    <property type="match status" value="1"/>
</dbReference>
<keyword evidence="2" id="KW-0813">Transport</keyword>
<reference evidence="6 7" key="1">
    <citation type="submission" date="2023-02" db="EMBL/GenBank/DDBJ databases">
        <title>Genome sequence of Lacticaseibacillus sp. KACC 23028.</title>
        <authorList>
            <person name="Kim S."/>
            <person name="Heo J."/>
            <person name="Kwon S.-W."/>
        </authorList>
    </citation>
    <scope>NUCLEOTIDE SEQUENCE [LARGE SCALE GENOMIC DNA]</scope>
    <source>
        <strain evidence="6 7">KACC 23028</strain>
    </source>
</reference>
<dbReference type="Pfam" id="PF00005">
    <property type="entry name" value="ABC_tran"/>
    <property type="match status" value="1"/>
</dbReference>
<keyword evidence="7" id="KW-1185">Reference proteome</keyword>
<gene>
    <name evidence="6" type="ORF">PQ472_12250</name>
</gene>
<dbReference type="PROSITE" id="PS50893">
    <property type="entry name" value="ABC_TRANSPORTER_2"/>
    <property type="match status" value="1"/>
</dbReference>
<accession>A0ABY7WSD3</accession>
<evidence type="ECO:0000259" key="5">
    <source>
        <dbReference type="PROSITE" id="PS50893"/>
    </source>
</evidence>
<dbReference type="Gene3D" id="3.40.50.300">
    <property type="entry name" value="P-loop containing nucleotide triphosphate hydrolases"/>
    <property type="match status" value="1"/>
</dbReference>
<dbReference type="InterPro" id="IPR003439">
    <property type="entry name" value="ABC_transporter-like_ATP-bd"/>
</dbReference>
<evidence type="ECO:0000313" key="7">
    <source>
        <dbReference type="Proteomes" id="UP001220377"/>
    </source>
</evidence>
<dbReference type="PROSITE" id="PS00211">
    <property type="entry name" value="ABC_TRANSPORTER_1"/>
    <property type="match status" value="1"/>
</dbReference>
<evidence type="ECO:0000256" key="2">
    <source>
        <dbReference type="ARBA" id="ARBA00022448"/>
    </source>
</evidence>
<keyword evidence="4 6" id="KW-0067">ATP-binding</keyword>
<evidence type="ECO:0000256" key="1">
    <source>
        <dbReference type="ARBA" id="ARBA00005417"/>
    </source>
</evidence>
<dbReference type="PANTHER" id="PTHR43335:SF4">
    <property type="entry name" value="ABC TRANSPORTER, ATP-BINDING PROTEIN"/>
    <property type="match status" value="1"/>
</dbReference>
<evidence type="ECO:0000313" key="6">
    <source>
        <dbReference type="EMBL" id="WDF82646.1"/>
    </source>
</evidence>
<dbReference type="InterPro" id="IPR017871">
    <property type="entry name" value="ABC_transporter-like_CS"/>
</dbReference>
<keyword evidence="3" id="KW-0547">Nucleotide-binding</keyword>
<comment type="similarity">
    <text evidence="1">Belongs to the ABC transporter superfamily.</text>
</comment>
<evidence type="ECO:0000256" key="3">
    <source>
        <dbReference type="ARBA" id="ARBA00022741"/>
    </source>
</evidence>
<dbReference type="SUPFAM" id="SSF52540">
    <property type="entry name" value="P-loop containing nucleoside triphosphate hydrolases"/>
    <property type="match status" value="1"/>
</dbReference>
<feature type="domain" description="ABC transporter" evidence="5">
    <location>
        <begin position="5"/>
        <end position="230"/>
    </location>
</feature>
<dbReference type="InterPro" id="IPR003593">
    <property type="entry name" value="AAA+_ATPase"/>
</dbReference>
<name>A0ABY7WSD3_9LACO</name>